<dbReference type="GO" id="GO:0071500">
    <property type="term" value="P:cellular response to nitrosative stress"/>
    <property type="evidence" value="ECO:0007669"/>
    <property type="project" value="TreeGrafter"/>
</dbReference>
<evidence type="ECO:0000256" key="10">
    <source>
        <dbReference type="ARBA" id="ARBA00048649"/>
    </source>
</evidence>
<dbReference type="SUPFAM" id="SSF52343">
    <property type="entry name" value="Ferredoxin reductase-like, C-terminal NADP-linked domain"/>
    <property type="match status" value="1"/>
</dbReference>
<organism evidence="15 16">
    <name type="scientific">Mammaliicoccus stepanovicii</name>
    <dbReference type="NCBI Taxonomy" id="643214"/>
    <lineage>
        <taxon>Bacteria</taxon>
        <taxon>Bacillati</taxon>
        <taxon>Bacillota</taxon>
        <taxon>Bacilli</taxon>
        <taxon>Bacillales</taxon>
        <taxon>Staphylococcaceae</taxon>
        <taxon>Mammaliicoccus</taxon>
    </lineage>
</organism>
<dbReference type="InterPro" id="IPR009050">
    <property type="entry name" value="Globin-like_sf"/>
</dbReference>
<dbReference type="GO" id="GO:0046210">
    <property type="term" value="P:nitric oxide catabolic process"/>
    <property type="evidence" value="ECO:0007669"/>
    <property type="project" value="TreeGrafter"/>
</dbReference>
<name>A0A239ZQU0_9STAP</name>
<evidence type="ECO:0000256" key="9">
    <source>
        <dbReference type="ARBA" id="ARBA00023027"/>
    </source>
</evidence>
<keyword evidence="12" id="KW-0813">Transport</keyword>
<accession>A0A239ZQU0</accession>
<feature type="domain" description="FAD-binding FR-type" evidence="14">
    <location>
        <begin position="147"/>
        <end position="256"/>
    </location>
</feature>
<dbReference type="Gene3D" id="1.10.490.10">
    <property type="entry name" value="Globins"/>
    <property type="match status" value="1"/>
</dbReference>
<dbReference type="PROSITE" id="PS51384">
    <property type="entry name" value="FAD_FR"/>
    <property type="match status" value="1"/>
</dbReference>
<comment type="similarity">
    <text evidence="2">In the C-terminal section; belongs to the flavoprotein pyridine nucleotide cytochrome reductase family.</text>
</comment>
<dbReference type="InterPro" id="IPR008333">
    <property type="entry name" value="Cbr1-like_FAD-bd_dom"/>
</dbReference>
<dbReference type="Pfam" id="PF00042">
    <property type="entry name" value="Globin"/>
    <property type="match status" value="1"/>
</dbReference>
<keyword evidence="4 12" id="KW-0349">Heme</keyword>
<dbReference type="Gene3D" id="3.40.50.80">
    <property type="entry name" value="Nucleotide-binding domain of ferredoxin-NADP reductase (FNR) module"/>
    <property type="match status" value="1"/>
</dbReference>
<dbReference type="PANTHER" id="PTHR43396">
    <property type="entry name" value="FLAVOHEMOPROTEIN"/>
    <property type="match status" value="1"/>
</dbReference>
<keyword evidence="8" id="KW-0408">Iron</keyword>
<dbReference type="SUPFAM" id="SSF46458">
    <property type="entry name" value="Globin-like"/>
    <property type="match status" value="1"/>
</dbReference>
<comment type="catalytic activity">
    <reaction evidence="10">
        <text>2 nitric oxide + NADH + 2 O2 = 2 nitrate + NAD(+) + H(+)</text>
        <dbReference type="Rhea" id="RHEA:19469"/>
        <dbReference type="ChEBI" id="CHEBI:15378"/>
        <dbReference type="ChEBI" id="CHEBI:15379"/>
        <dbReference type="ChEBI" id="CHEBI:16480"/>
        <dbReference type="ChEBI" id="CHEBI:17632"/>
        <dbReference type="ChEBI" id="CHEBI:57540"/>
        <dbReference type="ChEBI" id="CHEBI:57945"/>
        <dbReference type="EC" id="1.14.12.17"/>
    </reaction>
</comment>
<dbReference type="InterPro" id="IPR017927">
    <property type="entry name" value="FAD-bd_FR_type"/>
</dbReference>
<dbReference type="GO" id="GO:0019825">
    <property type="term" value="F:oxygen binding"/>
    <property type="evidence" value="ECO:0007669"/>
    <property type="project" value="InterPro"/>
</dbReference>
<dbReference type="InterPro" id="IPR012292">
    <property type="entry name" value="Globin/Proto"/>
</dbReference>
<evidence type="ECO:0000256" key="8">
    <source>
        <dbReference type="ARBA" id="ARBA00023004"/>
    </source>
</evidence>
<dbReference type="SUPFAM" id="SSF63380">
    <property type="entry name" value="Riboflavin synthase domain-like"/>
    <property type="match status" value="1"/>
</dbReference>
<dbReference type="CDD" id="cd06184">
    <property type="entry name" value="flavohem_like_fad_nad_binding"/>
    <property type="match status" value="1"/>
</dbReference>
<dbReference type="PANTHER" id="PTHR43396:SF3">
    <property type="entry name" value="FLAVOHEMOPROTEIN"/>
    <property type="match status" value="1"/>
</dbReference>
<dbReference type="GO" id="GO:0005344">
    <property type="term" value="F:oxygen carrier activity"/>
    <property type="evidence" value="ECO:0007669"/>
    <property type="project" value="UniProtKB-KW"/>
</dbReference>
<dbReference type="GO" id="GO:0008941">
    <property type="term" value="F:nitric oxide dioxygenase NAD(P)H activity"/>
    <property type="evidence" value="ECO:0007669"/>
    <property type="project" value="UniProtKB-EC"/>
</dbReference>
<proteinExistence type="inferred from homology"/>
<dbReference type="KEGG" id="sste:SAMEA4384403_1776"/>
<keyword evidence="15" id="KW-0560">Oxidoreductase</keyword>
<sequence>MLSEKTREIVKETVPVLEQYGTEITKVFYERMFEAHPELLNIFNKSNQKQGKQQTALAQTVLAAAKHIDHLEAIVPNVNQIAHKHRALQVKEEHYPIVGEFLLKAIKEVLGDAATDEIMNAWEEAYGEIASVFIAMEKEMYQKAAWEDFKSFKITHIQDQGHDMKSFEVEPVEEIEIPKLIAGQYVTVRVKPSNDENLALRHYSIYSVKEDGKLRFAVKREGSNDKKGLVSHDLHDNYSIGDTIEISAPAGDFKVESEDNKTLLLLSSGAGITPMMSMLEDESFKGRHVHFVHVNETEQAIPFKDEVSAISAVSNDVKVTYHLKDKDGYLTSENLKHWIDGNTDIYLCGGMMFMDTIFEELSKLNIDQSDVHFEPFGPKMSITNV</sequence>
<dbReference type="Pfam" id="PF00970">
    <property type="entry name" value="FAD_binding_6"/>
    <property type="match status" value="1"/>
</dbReference>
<dbReference type="PROSITE" id="PS01033">
    <property type="entry name" value="GLOBIN"/>
    <property type="match status" value="1"/>
</dbReference>
<evidence type="ECO:0000256" key="1">
    <source>
        <dbReference type="ARBA" id="ARBA00001970"/>
    </source>
</evidence>
<keyword evidence="5 12" id="KW-0561">Oxygen transport</keyword>
<evidence type="ECO:0000256" key="3">
    <source>
        <dbReference type="ARBA" id="ARBA00012229"/>
    </source>
</evidence>
<evidence type="ECO:0000313" key="15">
    <source>
        <dbReference type="EMBL" id="SNV73168.1"/>
    </source>
</evidence>
<dbReference type="CDD" id="cd14777">
    <property type="entry name" value="Yhb1-globin-like"/>
    <property type="match status" value="1"/>
</dbReference>
<dbReference type="EC" id="1.14.12.17" evidence="3"/>
<evidence type="ECO:0000259" key="13">
    <source>
        <dbReference type="PROSITE" id="PS01033"/>
    </source>
</evidence>
<dbReference type="Gene3D" id="2.40.30.10">
    <property type="entry name" value="Translation factors"/>
    <property type="match status" value="1"/>
</dbReference>
<gene>
    <name evidence="15" type="primary">hmp</name>
    <name evidence="15" type="ORF">SAMEA4384403_01776</name>
</gene>
<comment type="similarity">
    <text evidence="12">Belongs to the globin family.</text>
</comment>
<comment type="catalytic activity">
    <reaction evidence="11">
        <text>2 nitric oxide + NADPH + 2 O2 = 2 nitrate + NADP(+) + H(+)</text>
        <dbReference type="Rhea" id="RHEA:19465"/>
        <dbReference type="ChEBI" id="CHEBI:15378"/>
        <dbReference type="ChEBI" id="CHEBI:15379"/>
        <dbReference type="ChEBI" id="CHEBI:16480"/>
        <dbReference type="ChEBI" id="CHEBI:17632"/>
        <dbReference type="ChEBI" id="CHEBI:57783"/>
        <dbReference type="ChEBI" id="CHEBI:58349"/>
        <dbReference type="EC" id="1.14.12.17"/>
    </reaction>
</comment>
<keyword evidence="9" id="KW-0520">NAD</keyword>
<dbReference type="AlphaFoldDB" id="A0A239ZQU0"/>
<evidence type="ECO:0000256" key="2">
    <source>
        <dbReference type="ARBA" id="ARBA00006401"/>
    </source>
</evidence>
<evidence type="ECO:0000313" key="16">
    <source>
        <dbReference type="Proteomes" id="UP000242084"/>
    </source>
</evidence>
<dbReference type="GO" id="GO:0046872">
    <property type="term" value="F:metal ion binding"/>
    <property type="evidence" value="ECO:0007669"/>
    <property type="project" value="UniProtKB-KW"/>
</dbReference>
<comment type="cofactor">
    <cofactor evidence="1">
        <name>heme b</name>
        <dbReference type="ChEBI" id="CHEBI:60344"/>
    </cofactor>
</comment>
<dbReference type="EMBL" id="LT906462">
    <property type="protein sequence ID" value="SNV73168.1"/>
    <property type="molecule type" value="Genomic_DNA"/>
</dbReference>
<dbReference type="RefSeq" id="WP_095088734.1">
    <property type="nucleotide sequence ID" value="NZ_BMDM01000004.1"/>
</dbReference>
<evidence type="ECO:0000256" key="5">
    <source>
        <dbReference type="ARBA" id="ARBA00022621"/>
    </source>
</evidence>
<keyword evidence="16" id="KW-1185">Reference proteome</keyword>
<feature type="domain" description="Globin" evidence="13">
    <location>
        <begin position="1"/>
        <end position="138"/>
    </location>
</feature>
<dbReference type="FunFam" id="1.10.490.10:FF:000003">
    <property type="entry name" value="Flavohemoprotein"/>
    <property type="match status" value="1"/>
</dbReference>
<dbReference type="OrthoDB" id="9801223at2"/>
<evidence type="ECO:0000256" key="12">
    <source>
        <dbReference type="RuleBase" id="RU000356"/>
    </source>
</evidence>
<evidence type="ECO:0000256" key="7">
    <source>
        <dbReference type="ARBA" id="ARBA00022857"/>
    </source>
</evidence>
<dbReference type="InterPro" id="IPR001433">
    <property type="entry name" value="OxRdtase_FAD/NAD-bd"/>
</dbReference>
<keyword evidence="6" id="KW-0479">Metal-binding</keyword>
<evidence type="ECO:0000256" key="11">
    <source>
        <dbReference type="ARBA" id="ARBA00049433"/>
    </source>
</evidence>
<dbReference type="GO" id="GO:0020037">
    <property type="term" value="F:heme binding"/>
    <property type="evidence" value="ECO:0007669"/>
    <property type="project" value="InterPro"/>
</dbReference>
<evidence type="ECO:0000256" key="4">
    <source>
        <dbReference type="ARBA" id="ARBA00022617"/>
    </source>
</evidence>
<dbReference type="InterPro" id="IPR000971">
    <property type="entry name" value="Globin"/>
</dbReference>
<reference evidence="15 16" key="1">
    <citation type="submission" date="2017-06" db="EMBL/GenBank/DDBJ databases">
        <authorList>
            <consortium name="Pathogen Informatics"/>
        </authorList>
    </citation>
    <scope>NUCLEOTIDE SEQUENCE [LARGE SCALE GENOMIC DNA]</scope>
    <source>
        <strain evidence="15 16">NCTC13839</strain>
    </source>
</reference>
<dbReference type="InterPro" id="IPR017938">
    <property type="entry name" value="Riboflavin_synthase-like_b-brl"/>
</dbReference>
<evidence type="ECO:0000259" key="14">
    <source>
        <dbReference type="PROSITE" id="PS51384"/>
    </source>
</evidence>
<dbReference type="GO" id="GO:0071949">
    <property type="term" value="F:FAD binding"/>
    <property type="evidence" value="ECO:0007669"/>
    <property type="project" value="TreeGrafter"/>
</dbReference>
<evidence type="ECO:0000256" key="6">
    <source>
        <dbReference type="ARBA" id="ARBA00022723"/>
    </source>
</evidence>
<dbReference type="InterPro" id="IPR039261">
    <property type="entry name" value="FNR_nucleotide-bd"/>
</dbReference>
<dbReference type="Pfam" id="PF00175">
    <property type="entry name" value="NAD_binding_1"/>
    <property type="match status" value="1"/>
</dbReference>
<protein>
    <recommendedName>
        <fullName evidence="3">nitric oxide dioxygenase</fullName>
        <ecNumber evidence="3">1.14.12.17</ecNumber>
    </recommendedName>
</protein>
<keyword evidence="7" id="KW-0521">NADP</keyword>
<dbReference type="Proteomes" id="UP000242084">
    <property type="component" value="Chromosome 1"/>
</dbReference>